<keyword evidence="3" id="KW-1185">Reference proteome</keyword>
<organism evidence="2 3">
    <name type="scientific">Hymenobacter negativus</name>
    <dbReference type="NCBI Taxonomy" id="2795026"/>
    <lineage>
        <taxon>Bacteria</taxon>
        <taxon>Pseudomonadati</taxon>
        <taxon>Bacteroidota</taxon>
        <taxon>Cytophagia</taxon>
        <taxon>Cytophagales</taxon>
        <taxon>Hymenobacteraceae</taxon>
        <taxon>Hymenobacter</taxon>
    </lineage>
</organism>
<reference evidence="2 3" key="1">
    <citation type="submission" date="2020-12" db="EMBL/GenBank/DDBJ databases">
        <title>Hymenobacter sp.</title>
        <authorList>
            <person name="Kim M.K."/>
        </authorList>
    </citation>
    <scope>NUCLEOTIDE SEQUENCE [LARGE SCALE GENOMIC DNA]</scope>
    <source>
        <strain evidence="2 3">BT442</strain>
    </source>
</reference>
<evidence type="ECO:0000313" key="3">
    <source>
        <dbReference type="Proteomes" id="UP000625631"/>
    </source>
</evidence>
<accession>A0ABS0Q9D8</accession>
<evidence type="ECO:0000313" key="2">
    <source>
        <dbReference type="EMBL" id="MBH8559289.1"/>
    </source>
</evidence>
<name>A0ABS0Q9D8_9BACT</name>
<dbReference type="InterPro" id="IPR046744">
    <property type="entry name" value="DUF6794"/>
</dbReference>
<proteinExistence type="predicted"/>
<comment type="caution">
    <text evidence="2">The sequence shown here is derived from an EMBL/GenBank/DDBJ whole genome shotgun (WGS) entry which is preliminary data.</text>
</comment>
<protein>
    <recommendedName>
        <fullName evidence="1">DUF6794 domain-containing protein</fullName>
    </recommendedName>
</protein>
<dbReference type="Pfam" id="PF20594">
    <property type="entry name" value="DUF6794"/>
    <property type="match status" value="1"/>
</dbReference>
<sequence>MSSYMLRIVLSLCVFLQAFGALGQSVAFNKHRFYIPQNLAEANEQLDRTLTAKARAKFKALNESDLANVSGIFVVGEWDGEGSRFVAFLSRYMNPKQHTWGYLDWQVRNHLIYLSYLRHLNNQPFDLAKETSRINAKADSVTQVDERRKQRNILADSINGVYIPQNLKDSFRRLDEMLSDTLKQKLRHPDPEYGLAEFHFNLGLWMRNSWQLWGGSRLQQYFEGLGVHRPDDMSGIILRTYSEHLNGKTLDEASIKPLTVPAPTDEQVPAEPLIYPEAKDDGKFYTKEYRRFLRKRRIDDFQSLPPEAYAE</sequence>
<evidence type="ECO:0000259" key="1">
    <source>
        <dbReference type="Pfam" id="PF20594"/>
    </source>
</evidence>
<gene>
    <name evidence="2" type="ORF">I7X13_14600</name>
</gene>
<dbReference type="EMBL" id="JAEDAE010000006">
    <property type="protein sequence ID" value="MBH8559289.1"/>
    <property type="molecule type" value="Genomic_DNA"/>
</dbReference>
<dbReference type="Proteomes" id="UP000625631">
    <property type="component" value="Unassembled WGS sequence"/>
</dbReference>
<feature type="domain" description="DUF6794" evidence="1">
    <location>
        <begin position="163"/>
        <end position="245"/>
    </location>
</feature>
<dbReference type="RefSeq" id="WP_198076057.1">
    <property type="nucleotide sequence ID" value="NZ_JAEDAE010000006.1"/>
</dbReference>